<gene>
    <name evidence="1" type="ORF">METD_I0813</name>
</gene>
<dbReference type="EMBL" id="FP103042">
    <property type="protein sequence ID" value="CAX22447.1"/>
    <property type="molecule type" value="Genomic_DNA"/>
</dbReference>
<proteinExistence type="predicted"/>
<reference evidence="2" key="1">
    <citation type="journal article" date="2009" name="PLoS ONE">
        <title>Methylobacterium genome sequences: a reference blueprint to investigate microbial metabolism of C1 compounds from natural and industrial sources.</title>
        <authorList>
            <person name="Vuilleumier S."/>
            <person name="Chistoserdova L."/>
            <person name="Lee M.-C."/>
            <person name="Bringel F."/>
            <person name="Lajus A."/>
            <person name="Zhou Y."/>
            <person name="Gourion B."/>
            <person name="Barbe V."/>
            <person name="Chang J."/>
            <person name="Cruveiller S."/>
            <person name="Dossat C."/>
            <person name="Gillett W."/>
            <person name="Gruffaz C."/>
            <person name="Haugen E."/>
            <person name="Hourcade E."/>
            <person name="Levy R."/>
            <person name="Mangenot S."/>
            <person name="Muller E."/>
            <person name="Nadalig T."/>
            <person name="Pagni M."/>
            <person name="Penny C."/>
            <person name="Peyraud R."/>
            <person name="Robinson D.G."/>
            <person name="Roche D."/>
            <person name="Rouy Z."/>
            <person name="Saenampechek C."/>
            <person name="Salvignol G."/>
            <person name="Vallenet D."/>
            <person name="Wu Z."/>
            <person name="Marx C.J."/>
            <person name="Vorholt J.A."/>
            <person name="Olson M.V."/>
            <person name="Kaul R."/>
            <person name="Weissenbach J."/>
            <person name="Medigue C."/>
            <person name="Lidstrom M.E."/>
        </authorList>
    </citation>
    <scope>NUCLEOTIDE SEQUENCE [LARGE SCALE GENOMIC DNA]</scope>
    <source>
        <strain evidence="2">DSM 6343 / CIP 106787 / DM4</strain>
    </source>
</reference>
<dbReference type="Proteomes" id="UP000008070">
    <property type="component" value="Chromosome"/>
</dbReference>
<dbReference type="AlphaFoldDB" id="C7CCA1"/>
<dbReference type="KEGG" id="mdi:METDI0813"/>
<dbReference type="HOGENOM" id="CLU_1675817_0_0_5"/>
<name>C7CCA1_METED</name>
<accession>C7CCA1</accession>
<evidence type="ECO:0000313" key="1">
    <source>
        <dbReference type="EMBL" id="CAX22447.1"/>
    </source>
</evidence>
<evidence type="ECO:0000313" key="2">
    <source>
        <dbReference type="Proteomes" id="UP000008070"/>
    </source>
</evidence>
<sequence>MVPSRGRGGGMNRSFTVTDRSFNGFYVECAPGYGWHEMTPCWLDGQTLELGLSDVDYGLAGSRRRARARSTIPQLDEALKWCAERRMGVTLVCVEAEPHPSFVEAMHRLDEAKAAMRYRWPNVVQFVLGSEKTKTVASHRLVFKDTRHAFEFKMRWL</sequence>
<organism evidence="1 2">
    <name type="scientific">Methylorubrum extorquens (strain DSM 6343 / CIP 106787 / DM4)</name>
    <name type="common">Methylobacterium extorquens</name>
    <dbReference type="NCBI Taxonomy" id="661410"/>
    <lineage>
        <taxon>Bacteria</taxon>
        <taxon>Pseudomonadati</taxon>
        <taxon>Pseudomonadota</taxon>
        <taxon>Alphaproteobacteria</taxon>
        <taxon>Hyphomicrobiales</taxon>
        <taxon>Methylobacteriaceae</taxon>
        <taxon>Methylorubrum</taxon>
    </lineage>
</organism>
<protein>
    <submittedName>
        <fullName evidence="1">Uncharacterized protein</fullName>
    </submittedName>
</protein>